<dbReference type="Proteomes" id="UP001215231">
    <property type="component" value="Chromosome"/>
</dbReference>
<dbReference type="RefSeq" id="WP_274052613.1">
    <property type="nucleotide sequence ID" value="NZ_CP059693.1"/>
</dbReference>
<evidence type="ECO:0000313" key="3">
    <source>
        <dbReference type="Proteomes" id="UP001215231"/>
    </source>
</evidence>
<accession>A0ABY7VGL1</accession>
<keyword evidence="3" id="KW-1185">Reference proteome</keyword>
<protein>
    <submittedName>
        <fullName evidence="2">Uncharacterized protein</fullName>
    </submittedName>
</protein>
<sequence>MFVKKKISVLSLSLLALFSVSSNADDPVSLIDCGQFCNDIYSSVSKVVALEDYYHDDNMLFKLIDSGTEVNSITYQQYLANLNRPLFVKKKENMAGLMDASLSCENDSDFNCEAWNGSENPYLTAIENALETYNFHWKYVVTEADIESTNLKSKIAHAFISSAIASATFASLAAKIYKVSKTITNSSQLANALTAGTGGVYAALVYGSAVTTKLKAGDEVVIQYGKIIAVIRDGESFTLAQINAGSGSSTGGSSGGGTRNGDVGSGGTDIGNLPVLPYCYRTFSNGQVIKVPCP</sequence>
<feature type="chain" id="PRO_5046408474" evidence="1">
    <location>
        <begin position="25"/>
        <end position="294"/>
    </location>
</feature>
<evidence type="ECO:0000256" key="1">
    <source>
        <dbReference type="SAM" id="SignalP"/>
    </source>
</evidence>
<proteinExistence type="predicted"/>
<name>A0ABY7VGL1_9GAMM</name>
<dbReference type="EMBL" id="CP059693">
    <property type="protein sequence ID" value="WDE12339.1"/>
    <property type="molecule type" value="Genomic_DNA"/>
</dbReference>
<reference evidence="2 3" key="1">
    <citation type="journal article" date="2022" name="Mar. Drugs">
        <title>Bioassay-Guided Fractionation Leads to the Detection of Cholic Acid Generated by the Rare Thalassomonas sp.</title>
        <authorList>
            <person name="Pheiffer F."/>
            <person name="Schneider Y.K."/>
            <person name="Hansen E.H."/>
            <person name="Andersen J.H."/>
            <person name="Isaksson J."/>
            <person name="Busche T."/>
            <person name="R C."/>
            <person name="Kalinowski J."/>
            <person name="Zyl L.V."/>
            <person name="Trindade M."/>
        </authorList>
    </citation>
    <scope>NUCLEOTIDE SEQUENCE [LARGE SCALE GENOMIC DNA]</scope>
    <source>
        <strain evidence="2 3">A5K-61T</strain>
    </source>
</reference>
<keyword evidence="1" id="KW-0732">Signal</keyword>
<evidence type="ECO:0000313" key="2">
    <source>
        <dbReference type="EMBL" id="WDE12339.1"/>
    </source>
</evidence>
<gene>
    <name evidence="2" type="ORF">H3N35_02305</name>
</gene>
<organism evidence="2 3">
    <name type="scientific">Thalassomonas haliotis</name>
    <dbReference type="NCBI Taxonomy" id="485448"/>
    <lineage>
        <taxon>Bacteria</taxon>
        <taxon>Pseudomonadati</taxon>
        <taxon>Pseudomonadota</taxon>
        <taxon>Gammaproteobacteria</taxon>
        <taxon>Alteromonadales</taxon>
        <taxon>Colwelliaceae</taxon>
        <taxon>Thalassomonas</taxon>
    </lineage>
</organism>
<feature type="signal peptide" evidence="1">
    <location>
        <begin position="1"/>
        <end position="24"/>
    </location>
</feature>